<keyword evidence="2" id="KW-1185">Reference proteome</keyword>
<evidence type="ECO:0000313" key="2">
    <source>
        <dbReference type="Proteomes" id="UP000627446"/>
    </source>
</evidence>
<reference evidence="1" key="1">
    <citation type="submission" date="2020-08" db="EMBL/GenBank/DDBJ databases">
        <title>Novel species isolated from subtropical streams in China.</title>
        <authorList>
            <person name="Lu H."/>
        </authorList>
    </citation>
    <scope>NUCLEOTIDE SEQUENCE</scope>
    <source>
        <strain evidence="1">LX22W</strain>
    </source>
</reference>
<name>A0A923HSU5_9BURK</name>
<organism evidence="1 2">
    <name type="scientific">Undibacterium nitidum</name>
    <dbReference type="NCBI Taxonomy" id="2762298"/>
    <lineage>
        <taxon>Bacteria</taxon>
        <taxon>Pseudomonadati</taxon>
        <taxon>Pseudomonadota</taxon>
        <taxon>Betaproteobacteria</taxon>
        <taxon>Burkholderiales</taxon>
        <taxon>Oxalobacteraceae</taxon>
        <taxon>Undibacterium</taxon>
    </lineage>
</organism>
<sequence length="237" mass="26697">MNTSKVRVDTRPPLTNDEIESLTVQEFLRIKLTDDEKRRYREINLAREEDRQQSIERTRIEALPILNELRDAGIEVESVGELIGRSTPYPTAIPILLRHLQLPYSDVVRSTIARCLAVPEPEVIAAWKMIETIYLEAKTGKGFVAPGDTGVYELGLKDALACTLAASTTNETKEALLQLLRNKHNGPSRILMLRALKRVLTGQQLIDTFDELSNDSELSIEVKLLQKPRPKKGQATK</sequence>
<dbReference type="EMBL" id="JACOFZ010000003">
    <property type="protein sequence ID" value="MBC3881902.1"/>
    <property type="molecule type" value="Genomic_DNA"/>
</dbReference>
<accession>A0A923HSU5</accession>
<evidence type="ECO:0000313" key="1">
    <source>
        <dbReference type="EMBL" id="MBC3881902.1"/>
    </source>
</evidence>
<dbReference type="RefSeq" id="WP_186916441.1">
    <property type="nucleotide sequence ID" value="NZ_JACOFZ010000003.1"/>
</dbReference>
<gene>
    <name evidence="1" type="ORF">H8K36_10985</name>
</gene>
<dbReference type="AlphaFoldDB" id="A0A923HSU5"/>
<proteinExistence type="predicted"/>
<dbReference type="Proteomes" id="UP000627446">
    <property type="component" value="Unassembled WGS sequence"/>
</dbReference>
<protein>
    <submittedName>
        <fullName evidence="1">Uncharacterized protein</fullName>
    </submittedName>
</protein>
<comment type="caution">
    <text evidence="1">The sequence shown here is derived from an EMBL/GenBank/DDBJ whole genome shotgun (WGS) entry which is preliminary data.</text>
</comment>